<dbReference type="PANTHER" id="PTHR12143:SF27">
    <property type="entry name" value="ALPHA-1,2-MANNOSIDASE FAMILY PROTEIN (AFU_ORTHOLOGUE AFUA_5G10520)"/>
    <property type="match status" value="1"/>
</dbReference>
<proteinExistence type="predicted"/>
<reference evidence="4 5" key="1">
    <citation type="journal article" date="2021" name="Nat. Commun.">
        <title>Genetic determinants of endophytism in the Arabidopsis root mycobiome.</title>
        <authorList>
            <person name="Mesny F."/>
            <person name="Miyauchi S."/>
            <person name="Thiergart T."/>
            <person name="Pickel B."/>
            <person name="Atanasova L."/>
            <person name="Karlsson M."/>
            <person name="Huettel B."/>
            <person name="Barry K.W."/>
            <person name="Haridas S."/>
            <person name="Chen C."/>
            <person name="Bauer D."/>
            <person name="Andreopoulos W."/>
            <person name="Pangilinan J."/>
            <person name="LaButti K."/>
            <person name="Riley R."/>
            <person name="Lipzen A."/>
            <person name="Clum A."/>
            <person name="Drula E."/>
            <person name="Henrissat B."/>
            <person name="Kohler A."/>
            <person name="Grigoriev I.V."/>
            <person name="Martin F.M."/>
            <person name="Hacquard S."/>
        </authorList>
    </citation>
    <scope>NUCLEOTIDE SEQUENCE [LARGE SCALE GENOMIC DNA]</scope>
    <source>
        <strain evidence="4 5">MPI-SDFR-AT-0080</strain>
    </source>
</reference>
<dbReference type="PANTHER" id="PTHR12143">
    <property type="entry name" value="PEPTIDE N-GLYCANASE PNGASE -RELATED"/>
    <property type="match status" value="1"/>
</dbReference>
<dbReference type="Pfam" id="PF07971">
    <property type="entry name" value="Glyco_hydro_92"/>
    <property type="match status" value="1"/>
</dbReference>
<dbReference type="Proteomes" id="UP000774617">
    <property type="component" value="Unassembled WGS sequence"/>
</dbReference>
<evidence type="ECO:0000256" key="1">
    <source>
        <dbReference type="SAM" id="SignalP"/>
    </source>
</evidence>
<dbReference type="Gene3D" id="1.20.1610.10">
    <property type="entry name" value="alpha-1,2-mannosidases domains"/>
    <property type="match status" value="1"/>
</dbReference>
<feature type="signal peptide" evidence="1">
    <location>
        <begin position="1"/>
        <end position="21"/>
    </location>
</feature>
<evidence type="ECO:0000259" key="2">
    <source>
        <dbReference type="Pfam" id="PF07971"/>
    </source>
</evidence>
<name>A0ABQ8GVT2_9PEZI</name>
<dbReference type="Gene3D" id="3.30.2080.10">
    <property type="entry name" value="GH92 mannosidase domain"/>
    <property type="match status" value="1"/>
</dbReference>
<dbReference type="EMBL" id="JAGTJR010000001">
    <property type="protein sequence ID" value="KAH7065371.1"/>
    <property type="molecule type" value="Genomic_DNA"/>
</dbReference>
<dbReference type="InterPro" id="IPR012939">
    <property type="entry name" value="Glyco_hydro_92"/>
</dbReference>
<accession>A0ABQ8GVT2</accession>
<keyword evidence="1" id="KW-0732">Signal</keyword>
<feature type="domain" description="Glycosyl hydrolase family 92 N-terminal" evidence="3">
    <location>
        <begin position="28"/>
        <end position="302"/>
    </location>
</feature>
<feature type="domain" description="Glycosyl hydrolase family 92" evidence="2">
    <location>
        <begin position="308"/>
        <end position="798"/>
    </location>
</feature>
<dbReference type="InterPro" id="IPR050883">
    <property type="entry name" value="PNGase"/>
</dbReference>
<evidence type="ECO:0000313" key="5">
    <source>
        <dbReference type="Proteomes" id="UP000774617"/>
    </source>
</evidence>
<dbReference type="SUPFAM" id="SSF48208">
    <property type="entry name" value="Six-hairpin glycosidases"/>
    <property type="match status" value="1"/>
</dbReference>
<feature type="chain" id="PRO_5045992607" evidence="1">
    <location>
        <begin position="22"/>
        <end position="818"/>
    </location>
</feature>
<dbReference type="GO" id="GO:0016787">
    <property type="term" value="F:hydrolase activity"/>
    <property type="evidence" value="ECO:0007669"/>
    <property type="project" value="UniProtKB-KW"/>
</dbReference>
<organism evidence="4 5">
    <name type="scientific">Macrophomina phaseolina</name>
    <dbReference type="NCBI Taxonomy" id="35725"/>
    <lineage>
        <taxon>Eukaryota</taxon>
        <taxon>Fungi</taxon>
        <taxon>Dikarya</taxon>
        <taxon>Ascomycota</taxon>
        <taxon>Pezizomycotina</taxon>
        <taxon>Dothideomycetes</taxon>
        <taxon>Dothideomycetes incertae sedis</taxon>
        <taxon>Botryosphaeriales</taxon>
        <taxon>Botryosphaeriaceae</taxon>
        <taxon>Macrophomina</taxon>
    </lineage>
</organism>
<dbReference type="NCBIfam" id="TIGR01180">
    <property type="entry name" value="aman2_put"/>
    <property type="match status" value="1"/>
</dbReference>
<evidence type="ECO:0000313" key="4">
    <source>
        <dbReference type="EMBL" id="KAH7065371.1"/>
    </source>
</evidence>
<gene>
    <name evidence="4" type="ORF">B0J12DRAFT_33498</name>
</gene>
<evidence type="ECO:0000259" key="3">
    <source>
        <dbReference type="Pfam" id="PF17678"/>
    </source>
</evidence>
<protein>
    <submittedName>
        <fullName evidence="4">Glycosyl hydrolase</fullName>
    </submittedName>
</protein>
<comment type="caution">
    <text evidence="4">The sequence shown here is derived from an EMBL/GenBank/DDBJ whole genome shotgun (WGS) entry which is preliminary data.</text>
</comment>
<dbReference type="InterPro" id="IPR005887">
    <property type="entry name" value="GH92_a_mannosidase_put"/>
</dbReference>
<dbReference type="InterPro" id="IPR008928">
    <property type="entry name" value="6-hairpin_glycosidase_sf"/>
</dbReference>
<dbReference type="Pfam" id="PF17678">
    <property type="entry name" value="Glyco_hydro_92N"/>
    <property type="match status" value="1"/>
</dbReference>
<dbReference type="InterPro" id="IPR014718">
    <property type="entry name" value="GH-type_carb-bd"/>
</dbReference>
<keyword evidence="5" id="KW-1185">Reference proteome</keyword>
<dbReference type="Gene3D" id="1.20.1050.60">
    <property type="entry name" value="alpha-1,2-mannosidase"/>
    <property type="match status" value="1"/>
</dbReference>
<keyword evidence="4" id="KW-0378">Hydrolase</keyword>
<sequence>MRTSPPCLSLLLVLLAKIANTQDDLAAYVDPMIGTSGTVPGTAYNAGNVFPGAAVPFGAVKCGIDTTVFNNSFNANGGYTPDGNVTAISLLHESGTGGAVKYGVVAQMPLASLAGVNVLDNLTYAQRRVGQDEASPGYFKTELGNGVTAEMSATQHVGVMKYSYQTEGERYVLVDVSHYLPTNDEVAFAQFYSNGRLDLEEDGSYSGYGVWRGGWNGDPNYQVHFCGRFDTAPTTATLFSGPYTDPFWPNSTATGDAVVPTWHNASTSLAGGPPGYSTANRIGALFAFPPNTTTLTSKVGVSWISVAKACQFADEEVVSWDLGATAQAARATWNDDVLARIKTGDRANATRLTMLYSALYKAHLIPSDRTGENPHWTSEEPYYDDFYTLWDTFRCLNSLWLLLEPARAAGMVRSLVDIWRHERFMPDGRSSNYNGRVQGGSNADNVLADAFVKGLEYGINWMDAYAAMKTDAEVVPYNTFDTEDPTQSTKEGRGALRDWLDYGFVTPNYGRSVSKTVEYALNDFTLSQVAKDLAPDDYPKYLQRSAGWQKIWSANTTSLNHTGFLAPLFPNNSIPASLQPYDPTTCGGCEWSSIAYEATPWEYSWTIPFDMQTLITLMGGAAAAEDRLDTMFVPGLRPGSVGSGGSNTNGDALFNPGNEPSFTTPFLYNYFARRQHRSVLRARQVVNQYYGVSPSGLPGNSDGGALDSWLVWNLLGLYPVVTQPVYLILSPWFADLTIRMPSPEGPEGVDRWLNVTAEGLGEESFYVQSLKVNGVSWDKSWLSHEDIKGGATLEFVLGAEPVEWDTGELPPSPGHVEL</sequence>
<dbReference type="InterPro" id="IPR041371">
    <property type="entry name" value="GH92_N"/>
</dbReference>
<dbReference type="Gene3D" id="2.70.98.10">
    <property type="match status" value="1"/>
</dbReference>